<evidence type="ECO:0000313" key="7">
    <source>
        <dbReference type="Proteomes" id="UP000277204"/>
    </source>
</evidence>
<dbReference type="EMBL" id="UZAI01017174">
    <property type="protein sequence ID" value="VDP21395.1"/>
    <property type="molecule type" value="Genomic_DNA"/>
</dbReference>
<dbReference type="GO" id="GO:0005096">
    <property type="term" value="F:GTPase activator activity"/>
    <property type="evidence" value="ECO:0007669"/>
    <property type="project" value="TreeGrafter"/>
</dbReference>
<dbReference type="Gene3D" id="1.20.5.110">
    <property type="match status" value="1"/>
</dbReference>
<proteinExistence type="predicted"/>
<evidence type="ECO:0000259" key="5">
    <source>
        <dbReference type="PROSITE" id="PS50892"/>
    </source>
</evidence>
<evidence type="ECO:0000313" key="6">
    <source>
        <dbReference type="EMBL" id="VDP21395.1"/>
    </source>
</evidence>
<protein>
    <recommendedName>
        <fullName evidence="5">V-SNARE coiled-coil homology domain-containing protein</fullName>
    </recommendedName>
</protein>
<evidence type="ECO:0000256" key="1">
    <source>
        <dbReference type="ARBA" id="ARBA00004496"/>
    </source>
</evidence>
<keyword evidence="2" id="KW-0963">Cytoplasm</keyword>
<dbReference type="GO" id="GO:0006887">
    <property type="term" value="P:exocytosis"/>
    <property type="evidence" value="ECO:0007669"/>
    <property type="project" value="TreeGrafter"/>
</dbReference>
<keyword evidence="7" id="KW-1185">Reference proteome</keyword>
<dbReference type="PROSITE" id="PS50892">
    <property type="entry name" value="V_SNARE"/>
    <property type="match status" value="1"/>
</dbReference>
<dbReference type="GO" id="GO:0006893">
    <property type="term" value="P:Golgi to plasma membrane transport"/>
    <property type="evidence" value="ECO:0007669"/>
    <property type="project" value="TreeGrafter"/>
</dbReference>
<dbReference type="CDD" id="cd15873">
    <property type="entry name" value="R-SNARE_STXBP5_6"/>
    <property type="match status" value="1"/>
</dbReference>
<dbReference type="GO" id="GO:0005886">
    <property type="term" value="C:plasma membrane"/>
    <property type="evidence" value="ECO:0007669"/>
    <property type="project" value="TreeGrafter"/>
</dbReference>
<dbReference type="PANTHER" id="PTHR10241">
    <property type="entry name" value="LETHAL 2 GIANT LARVAE PROTEIN"/>
    <property type="match status" value="1"/>
</dbReference>
<dbReference type="AlphaFoldDB" id="A0A3P8CRI5"/>
<evidence type="ECO:0000256" key="4">
    <source>
        <dbReference type="SAM" id="MobiDB-lite"/>
    </source>
</evidence>
<dbReference type="GO" id="GO:0045159">
    <property type="term" value="F:myosin II binding"/>
    <property type="evidence" value="ECO:0007669"/>
    <property type="project" value="TreeGrafter"/>
</dbReference>
<evidence type="ECO:0000256" key="2">
    <source>
        <dbReference type="ARBA" id="ARBA00022490"/>
    </source>
</evidence>
<name>A0A3P8CRI5_9TREM</name>
<dbReference type="GO" id="GO:0019905">
    <property type="term" value="F:syntaxin binding"/>
    <property type="evidence" value="ECO:0007669"/>
    <property type="project" value="TreeGrafter"/>
</dbReference>
<dbReference type="SUPFAM" id="SSF58038">
    <property type="entry name" value="SNARE fusion complex"/>
    <property type="match status" value="1"/>
</dbReference>
<comment type="subcellular location">
    <subcellularLocation>
        <location evidence="1">Cytoplasm</location>
    </subcellularLocation>
</comment>
<dbReference type="Proteomes" id="UP000277204">
    <property type="component" value="Unassembled WGS sequence"/>
</dbReference>
<reference evidence="6 7" key="1">
    <citation type="submission" date="2018-11" db="EMBL/GenBank/DDBJ databases">
        <authorList>
            <consortium name="Pathogen Informatics"/>
        </authorList>
    </citation>
    <scope>NUCLEOTIDE SEQUENCE [LARGE SCALE GENOMIC DNA]</scope>
    <source>
        <strain evidence="6 7">Zambia</strain>
    </source>
</reference>
<organism evidence="6 7">
    <name type="scientific">Schistosoma margrebowiei</name>
    <dbReference type="NCBI Taxonomy" id="48269"/>
    <lineage>
        <taxon>Eukaryota</taxon>
        <taxon>Metazoa</taxon>
        <taxon>Spiralia</taxon>
        <taxon>Lophotrochozoa</taxon>
        <taxon>Platyhelminthes</taxon>
        <taxon>Trematoda</taxon>
        <taxon>Digenea</taxon>
        <taxon>Strigeidida</taxon>
        <taxon>Schistosomatoidea</taxon>
        <taxon>Schistosomatidae</taxon>
        <taxon>Schistosoma</taxon>
    </lineage>
</organism>
<feature type="domain" description="V-SNARE coiled-coil homology" evidence="5">
    <location>
        <begin position="699"/>
        <end position="759"/>
    </location>
</feature>
<dbReference type="GO" id="GO:0031201">
    <property type="term" value="C:SNARE complex"/>
    <property type="evidence" value="ECO:0007669"/>
    <property type="project" value="TreeGrafter"/>
</dbReference>
<evidence type="ECO:0000256" key="3">
    <source>
        <dbReference type="PROSITE-ProRule" id="PRU00290"/>
    </source>
</evidence>
<dbReference type="PANTHER" id="PTHR10241:SF25">
    <property type="entry name" value="TOMOSYN, ISOFORM C"/>
    <property type="match status" value="1"/>
</dbReference>
<gene>
    <name evidence="6" type="ORF">SMRZ_LOCUS16581</name>
</gene>
<keyword evidence="3" id="KW-0175">Coiled coil</keyword>
<sequence length="767" mass="82334">MFANPSTSTSNPVETGSTSLSDAKDTNAQYSSILLATESDPFAIHFMHFCSDSRKLLTASSYHTCLLHFSRREINLETAVMDINMAYDGLDDIGFAYSTGDTFSDDHLNTAENLSGNVTKDTVQQSLPHVSSGSVSSYQSASPTERDLRVFVPVRQGSHHWPPGYQPLLVCRVGILGLNFESNLKSSTDPTSSCFIPPPSITAISMSSAFSLMAIGSEFGIAVVDYIHKICLLSISSSDLLSRGPINLTGSSASGEVKFCDQNNSSAGSTSLANTCIINNQTALKNVHSNSDAAQSSESSSTGYTTRYVLSRATTVKSELKRAKSQEKCSDLSQFSHPGSLTASSSSLDNLNCETIKTILFSEWISPKQASLYRLRGDIIHISLLDNTGDILPSPSERWDDSFIFKGGAASELSKQASLISCSSICSEGTSMYTNADAYSSTDTGFKSCGGGGSVRALKESVIRQNTVTTHTSSTSTSGHSSTILSNTMSGGVSTFQSIGTTGLDSPTTSKGFIECDRQLVVLCSEKQARVVALPSQNCLYKVKITETSQVVRASVQRLRPSHNSGASTASFLACYLANGHFVAFSLPSLRLLMDVDYLPYTECVSRSFAFGQYGQSVYLVSPSELTKITWASDVCANLRDMQGEIFLPSNMPEPPKKNFFKNLLSGTLVSSLDRDELFGEASSGKGTPGATTLLPNARLEKLSGQTGAASSEIARARNAAIERGERLQQLDLQTQEMADQAKGFGRSAAILAAKYEKKDKRWGLPF</sequence>
<accession>A0A3P8CRI5</accession>
<feature type="region of interest" description="Disordered" evidence="4">
    <location>
        <begin position="1"/>
        <end position="22"/>
    </location>
</feature>
<dbReference type="InterPro" id="IPR042855">
    <property type="entry name" value="V_SNARE_CC"/>
</dbReference>